<protein>
    <recommendedName>
        <fullName evidence="4">Transmembrane protein</fullName>
    </recommendedName>
</protein>
<dbReference type="AlphaFoldDB" id="A0AAD5Q3N1"/>
<keyword evidence="1" id="KW-0472">Membrane</keyword>
<proteinExistence type="predicted"/>
<feature type="transmembrane region" description="Helical" evidence="1">
    <location>
        <begin position="395"/>
        <end position="417"/>
    </location>
</feature>
<comment type="caution">
    <text evidence="2">The sequence shown here is derived from an EMBL/GenBank/DDBJ whole genome shotgun (WGS) entry which is preliminary data.</text>
</comment>
<evidence type="ECO:0000313" key="3">
    <source>
        <dbReference type="Proteomes" id="UP001209570"/>
    </source>
</evidence>
<accession>A0AAD5Q3N1</accession>
<keyword evidence="1" id="KW-0812">Transmembrane</keyword>
<evidence type="ECO:0000313" key="2">
    <source>
        <dbReference type="EMBL" id="KAJ0394676.1"/>
    </source>
</evidence>
<sequence>MHVARLPSLVRTTGGMDAQRQEVLDRLRCERGPALLPFGRLTWSRCLLSVVTYALFLSDVLRTGVGVAQLSFPKLETNQRLLFGPYNYPVVHLTTDNTSSADAVQRYWTYKYDTTSLAMRAVASALQVSTWPPCVHYVGACDEPSGLSGAVVFAMIDELIEQTRARVSQQRPSSATRSGLDGSVTLRIKHAYRDRLSDAVLPSIFYRPLQRTCQASFFTSAHLRTRPLCDLHALHPYACRDHTSNYDRLCDGQESCPGRGSIEQRIASRMSLLQRAYPNASLELVVLDSLQDFSRGGLLSHGRRDFDVVTLVRVRPCDSSTTCSTIAVDDYRYEGSVVSSSEGEWFPIIALMRSLGQFYACIRVAALIVSIVAVERGKSPPPPLTRRIRVVIRTFFIIPSHIVVYGSSVPVVCYVASHVLDSTVVYEHVTSGFNVLVGLFEFDFVKFFRLATVSMRTVWLVALGCHVVAWISTHRSWSRELGVFGVPELFIAFVSSFTVAAHVRIPGWRDCRVLQANEIVPSQRVRDIKAHTFGNSHGSINTIFLGSTTDYQFIGVGLAVVVGLALLGWVVHAVGGPSLRYRLAIVSHTRVPYSSSWLWPSNALVVNWANSIAQAQADTASSSAHRTLIEPPKEAQRVEAWGEAEQLTTRRKSWNRKRSTFLMVSVQRLQRHASTNLDELHDRLLEVDHRSRGVLAFIMTLNLTVMSDPVVFTRLRRNGDSRVVGVYESQKTGKLWLLPLQSSGTFVHAPLDWDTLRRVAVFTLSELAWSDLLHCG</sequence>
<organism evidence="2 3">
    <name type="scientific">Pythium insidiosum</name>
    <name type="common">Pythiosis disease agent</name>
    <dbReference type="NCBI Taxonomy" id="114742"/>
    <lineage>
        <taxon>Eukaryota</taxon>
        <taxon>Sar</taxon>
        <taxon>Stramenopiles</taxon>
        <taxon>Oomycota</taxon>
        <taxon>Peronosporomycetes</taxon>
        <taxon>Pythiales</taxon>
        <taxon>Pythiaceae</taxon>
        <taxon>Pythium</taxon>
    </lineage>
</organism>
<dbReference type="Proteomes" id="UP001209570">
    <property type="component" value="Unassembled WGS sequence"/>
</dbReference>
<feature type="transmembrane region" description="Helical" evidence="1">
    <location>
        <begin position="356"/>
        <end position="374"/>
    </location>
</feature>
<feature type="transmembrane region" description="Helical" evidence="1">
    <location>
        <begin position="551"/>
        <end position="574"/>
    </location>
</feature>
<feature type="transmembrane region" description="Helical" evidence="1">
    <location>
        <begin position="483"/>
        <end position="505"/>
    </location>
</feature>
<evidence type="ECO:0000256" key="1">
    <source>
        <dbReference type="SAM" id="Phobius"/>
    </source>
</evidence>
<gene>
    <name evidence="2" type="ORF">P43SY_004159</name>
</gene>
<keyword evidence="1" id="KW-1133">Transmembrane helix</keyword>
<feature type="transmembrane region" description="Helical" evidence="1">
    <location>
        <begin position="447"/>
        <end position="471"/>
    </location>
</feature>
<evidence type="ECO:0008006" key="4">
    <source>
        <dbReference type="Google" id="ProtNLM"/>
    </source>
</evidence>
<name>A0AAD5Q3N1_PYTIN</name>
<reference evidence="2" key="1">
    <citation type="submission" date="2021-12" db="EMBL/GenBank/DDBJ databases">
        <title>Prjna785345.</title>
        <authorList>
            <person name="Rujirawat T."/>
            <person name="Krajaejun T."/>
        </authorList>
    </citation>
    <scope>NUCLEOTIDE SEQUENCE</scope>
    <source>
        <strain evidence="2">Pi057C3</strain>
    </source>
</reference>
<keyword evidence="3" id="KW-1185">Reference proteome</keyword>
<dbReference type="EMBL" id="JAKCXM010000392">
    <property type="protein sequence ID" value="KAJ0394676.1"/>
    <property type="molecule type" value="Genomic_DNA"/>
</dbReference>